<name>A0A941IW86_9ACTN</name>
<evidence type="ECO:0000313" key="3">
    <source>
        <dbReference type="EMBL" id="MBR7838766.1"/>
    </source>
</evidence>
<dbReference type="PANTHER" id="PTHR47691:SF3">
    <property type="entry name" value="HTH-TYPE TRANSCRIPTIONAL REGULATOR RV0890C-RELATED"/>
    <property type="match status" value="1"/>
</dbReference>
<gene>
    <name evidence="3" type="ORF">KDL01_36195</name>
</gene>
<dbReference type="Pfam" id="PF13374">
    <property type="entry name" value="TPR_10"/>
    <property type="match status" value="1"/>
</dbReference>
<dbReference type="InterPro" id="IPR019734">
    <property type="entry name" value="TPR_rpt"/>
</dbReference>
<dbReference type="Gene3D" id="3.40.50.300">
    <property type="entry name" value="P-loop containing nucleotide triphosphate hydrolases"/>
    <property type="match status" value="1"/>
</dbReference>
<dbReference type="CDD" id="cd00093">
    <property type="entry name" value="HTH_XRE"/>
    <property type="match status" value="1"/>
</dbReference>
<dbReference type="InterPro" id="IPR027417">
    <property type="entry name" value="P-loop_NTPase"/>
</dbReference>
<dbReference type="RefSeq" id="WP_212533216.1">
    <property type="nucleotide sequence ID" value="NZ_JAGSOG010000327.1"/>
</dbReference>
<dbReference type="Gene3D" id="1.25.40.10">
    <property type="entry name" value="Tetratricopeptide repeat domain"/>
    <property type="match status" value="2"/>
</dbReference>
<evidence type="ECO:0000259" key="2">
    <source>
        <dbReference type="SMART" id="SM00530"/>
    </source>
</evidence>
<feature type="region of interest" description="Disordered" evidence="1">
    <location>
        <begin position="80"/>
        <end position="121"/>
    </location>
</feature>
<dbReference type="InterPro" id="IPR001387">
    <property type="entry name" value="Cro/C1-type_HTH"/>
</dbReference>
<dbReference type="Gene3D" id="1.10.260.40">
    <property type="entry name" value="lambda repressor-like DNA-binding domains"/>
    <property type="match status" value="1"/>
</dbReference>
<feature type="domain" description="HTH cro/C1-type" evidence="2">
    <location>
        <begin position="13"/>
        <end position="68"/>
    </location>
</feature>
<dbReference type="Proteomes" id="UP000675781">
    <property type="component" value="Unassembled WGS sequence"/>
</dbReference>
<dbReference type="GO" id="GO:0003677">
    <property type="term" value="F:DNA binding"/>
    <property type="evidence" value="ECO:0007669"/>
    <property type="project" value="InterPro"/>
</dbReference>
<proteinExistence type="predicted"/>
<evidence type="ECO:0000313" key="4">
    <source>
        <dbReference type="Proteomes" id="UP000675781"/>
    </source>
</evidence>
<dbReference type="SUPFAM" id="SSF52540">
    <property type="entry name" value="P-loop containing nucleoside triphosphate hydrolases"/>
    <property type="match status" value="1"/>
</dbReference>
<evidence type="ECO:0000256" key="1">
    <source>
        <dbReference type="SAM" id="MobiDB-lite"/>
    </source>
</evidence>
<feature type="region of interest" description="Disordered" evidence="1">
    <location>
        <begin position="371"/>
        <end position="393"/>
    </location>
</feature>
<comment type="caution">
    <text evidence="3">The sequence shown here is derived from an EMBL/GenBank/DDBJ whole genome shotgun (WGS) entry which is preliminary data.</text>
</comment>
<dbReference type="EMBL" id="JAGSOG010000327">
    <property type="protein sequence ID" value="MBR7838766.1"/>
    <property type="molecule type" value="Genomic_DNA"/>
</dbReference>
<reference evidence="3" key="1">
    <citation type="submission" date="2021-04" db="EMBL/GenBank/DDBJ databases">
        <title>Genome based classification of Actinospica acidithermotolerans sp. nov., an actinobacterium isolated from an Indonesian hot spring.</title>
        <authorList>
            <person name="Kusuma A.B."/>
            <person name="Putra K.E."/>
            <person name="Nafisah S."/>
            <person name="Loh J."/>
            <person name="Nouioui I."/>
            <person name="Goodfellow M."/>
        </authorList>
    </citation>
    <scope>NUCLEOTIDE SEQUENCE</scope>
    <source>
        <strain evidence="3">CSCA 57</strain>
    </source>
</reference>
<dbReference type="PRINTS" id="PR00364">
    <property type="entry name" value="DISEASERSIST"/>
</dbReference>
<accession>A0A941IW86</accession>
<dbReference type="InterPro" id="IPR010982">
    <property type="entry name" value="Lambda_DNA-bd_dom_sf"/>
</dbReference>
<dbReference type="PANTHER" id="PTHR47691">
    <property type="entry name" value="REGULATOR-RELATED"/>
    <property type="match status" value="1"/>
</dbReference>
<dbReference type="SMART" id="SM00530">
    <property type="entry name" value="HTH_XRE"/>
    <property type="match status" value="1"/>
</dbReference>
<organism evidence="3 4">
    <name type="scientific">Actinospica durhamensis</name>
    <dbReference type="NCBI Taxonomy" id="1508375"/>
    <lineage>
        <taxon>Bacteria</taxon>
        <taxon>Bacillati</taxon>
        <taxon>Actinomycetota</taxon>
        <taxon>Actinomycetes</taxon>
        <taxon>Catenulisporales</taxon>
        <taxon>Actinospicaceae</taxon>
        <taxon>Actinospica</taxon>
    </lineage>
</organism>
<dbReference type="SUPFAM" id="SSF48452">
    <property type="entry name" value="TPR-like"/>
    <property type="match status" value="1"/>
</dbReference>
<protein>
    <submittedName>
        <fullName evidence="3">Tetratricopeptide repeat protein</fullName>
    </submittedName>
</protein>
<sequence length="821" mass="87928">MAVEDAAGRLARELRAAKDAAGLSLAQIGRHTHYSRASWERWLNGKRLIVPDALAGFAELTGTDGAHLAALLARATAERASGTGAQHRPDAASVVPPQHDASATLSPAPRRPAQLPPGVGDFTGRNTQIAALLEALVPRPDGQLGRPCVAVVCGGGGMGKTSLAVHVAHLAAAQYPDGALFANLDGAGRSPKDPAAVLGRWLAELGDGPEQIPESLEARSARFRSVVRDRALLVLLDNAGDAAQIRPLLPASERCGVLVTSRVQLAHLPAARHVQLEPMSYPEALSLLENVAGVRRVAREPKAAAAVLDACAGLPLALRICAARLETRPAWSVQTLAERVADVRRRLDELAVGDLATRSTFDMSYAQLAEDEPDAGPHAEQHAGPDASSRAAGARPGISRARAFRLLGLVSTPDLCLRAAAALFGVDEEQAEYVLESLVDVHLLESPAPERYRFHDLIRLYAAERAEQSEPPELRRAALERMLTWYTLTTDAAGHLVHPGRPWLPAPDLGVEPEPLADADAALAWYHLERANLLAAAELAEASGLYDFGWQLPHTMWPFFLMRSNRADWIAAAETGLRCAHALGDRTVEGRMRNSRAQALTELHRFDEAMLDYKVALEVATELGLEAQTAATLTSLCIVHWEAGHYDEAIAYGDQAVARNRASGSLRPLAGALNNLGHAMLRAGRHAEAERAGAEAVEIGREIDHGLIVADGLLIQAEARWRIDGRAEPAESWFREALKLSSGLGQLRNEAQTREFFGAFLLAQGRDEEAEELLTGCLKILEAMGHPRTAIVRTKLDRLRGSDGLTATQADADAGTGAALA</sequence>
<dbReference type="Pfam" id="PF13560">
    <property type="entry name" value="HTH_31"/>
    <property type="match status" value="1"/>
</dbReference>
<dbReference type="InterPro" id="IPR011990">
    <property type="entry name" value="TPR-like_helical_dom_sf"/>
</dbReference>
<dbReference type="GO" id="GO:0043531">
    <property type="term" value="F:ADP binding"/>
    <property type="evidence" value="ECO:0007669"/>
    <property type="project" value="InterPro"/>
</dbReference>
<dbReference type="SMART" id="SM00028">
    <property type="entry name" value="TPR"/>
    <property type="match status" value="3"/>
</dbReference>
<keyword evidence="4" id="KW-1185">Reference proteome</keyword>
<dbReference type="AlphaFoldDB" id="A0A941IW86"/>